<dbReference type="Proteomes" id="UP001219759">
    <property type="component" value="Segment"/>
</dbReference>
<feature type="compositionally biased region" description="Basic and acidic residues" evidence="1">
    <location>
        <begin position="46"/>
        <end position="88"/>
    </location>
</feature>
<keyword evidence="3" id="KW-1185">Reference proteome</keyword>
<feature type="compositionally biased region" description="Basic and acidic residues" evidence="1">
    <location>
        <begin position="11"/>
        <end position="31"/>
    </location>
</feature>
<name>A0AAE9ZNL9_9CAUD</name>
<evidence type="ECO:0000256" key="1">
    <source>
        <dbReference type="SAM" id="MobiDB-lite"/>
    </source>
</evidence>
<dbReference type="EMBL" id="OQ190481">
    <property type="protein sequence ID" value="WDS52031.1"/>
    <property type="molecule type" value="Genomic_DNA"/>
</dbReference>
<feature type="region of interest" description="Disordered" evidence="1">
    <location>
        <begin position="1"/>
        <end position="31"/>
    </location>
</feature>
<evidence type="ECO:0000313" key="2">
    <source>
        <dbReference type="EMBL" id="WDS52031.1"/>
    </source>
</evidence>
<feature type="region of interest" description="Disordered" evidence="1">
    <location>
        <begin position="46"/>
        <end position="89"/>
    </location>
</feature>
<sequence length="172" mass="18319">MSDNAPSTDAPKPDESKETPTEHPWGDDFDPARAWKALTAAREAEKELKAKLASHEKAEQERADAEKSELEKAIARAERAEQAAKDAARNAVLAKSGLPEELHPFVTGETDEAIAEQIAKLTTALGASDKDGEEPKPSDEAKPSSRPQAALTPGHGGDEATFDADAIVADIR</sequence>
<proteinExistence type="predicted"/>
<evidence type="ECO:0000313" key="3">
    <source>
        <dbReference type="Proteomes" id="UP001219759"/>
    </source>
</evidence>
<feature type="region of interest" description="Disordered" evidence="1">
    <location>
        <begin position="120"/>
        <end position="172"/>
    </location>
</feature>
<reference evidence="3" key="1">
    <citation type="submission" date="2023-01" db="EMBL/GenBank/DDBJ databases">
        <authorList>
            <person name="Bendele M."/>
            <person name="Baldwin A.R."/>
            <person name="Chauncey H.A."/>
            <person name="Connelly K.A."/>
            <person name="Daniel I."/>
            <person name="Fitzgerald E.B."/>
            <person name="McKinney B.E."/>
            <person name="Murray D.M."/>
            <person name="Parshall S."/>
            <person name="Stokes L.T."/>
            <person name="Tanaka K.N."/>
            <person name="Vinson E.C."/>
            <person name="Klevikis C."/>
            <person name="Temple L."/>
            <person name="Utz L."/>
            <person name="Rinehart C.A."/>
            <person name="Garlena R.A."/>
            <person name="Russell D.A."/>
            <person name="Jacobs-Sera D."/>
            <person name="Hatfull G.F."/>
        </authorList>
    </citation>
    <scope>NUCLEOTIDE SEQUENCE [LARGE SCALE GENOMIC DNA]</scope>
</reference>
<protein>
    <submittedName>
        <fullName evidence="2">Scaffolding protein</fullName>
    </submittedName>
</protein>
<organism evidence="2 3">
    <name type="scientific">Microbacterium phage Caron</name>
    <dbReference type="NCBI Taxonomy" id="3028494"/>
    <lineage>
        <taxon>Viruses</taxon>
        <taxon>Duplodnaviria</taxon>
        <taxon>Heunggongvirae</taxon>
        <taxon>Uroviricota</taxon>
        <taxon>Caudoviricetes</taxon>
        <taxon>Casidaviridae</taxon>
        <taxon>Barnstormervirus</taxon>
        <taxon>Barnstormervirus caron</taxon>
    </lineage>
</organism>
<gene>
    <name evidence="2" type="primary">5</name>
    <name evidence="2" type="ORF">SEA_CARON_5</name>
</gene>
<accession>A0AAE9ZNL9</accession>
<feature type="compositionally biased region" description="Basic and acidic residues" evidence="1">
    <location>
        <begin position="128"/>
        <end position="143"/>
    </location>
</feature>